<feature type="transmembrane region" description="Helical" evidence="1">
    <location>
        <begin position="80"/>
        <end position="102"/>
    </location>
</feature>
<feature type="domain" description="DUF7087" evidence="2">
    <location>
        <begin position="3"/>
        <end position="134"/>
    </location>
</feature>
<dbReference type="Pfam" id="PF23346">
    <property type="entry name" value="DUF7087"/>
    <property type="match status" value="1"/>
</dbReference>
<accession>A0A7I4XU62</accession>
<dbReference type="AlphaFoldDB" id="A0A7I4XU62"/>
<evidence type="ECO:0000313" key="3">
    <source>
        <dbReference type="Proteomes" id="UP000025227"/>
    </source>
</evidence>
<protein>
    <submittedName>
        <fullName evidence="4">UbiA prenyltransferase family protein</fullName>
    </submittedName>
</protein>
<sequence>MAFSYANLISNGRAAQLTCVMIQIFVLYSNSDYIGSGTFILATALCLYNFYVLAKRWVNSIDGRFDMRQMVREKDTQLKLMYAAEVFTPFIVGLLVYSMVMFPGKSGNFMWTCACCVQITAALMLILAEVYEVFIKGY</sequence>
<keyword evidence="1" id="KW-0472">Membrane</keyword>
<dbReference type="PANTHER" id="PTHR36940">
    <property type="entry name" value="PROTEIN CBG20338"/>
    <property type="match status" value="1"/>
</dbReference>
<reference evidence="4" key="1">
    <citation type="submission" date="2020-12" db="UniProtKB">
        <authorList>
            <consortium name="WormBaseParasite"/>
        </authorList>
    </citation>
    <scope>IDENTIFICATION</scope>
    <source>
        <strain evidence="4">MHco3</strain>
    </source>
</reference>
<proteinExistence type="predicted"/>
<dbReference type="InterPro" id="IPR055514">
    <property type="entry name" value="DUF7087"/>
</dbReference>
<dbReference type="Proteomes" id="UP000025227">
    <property type="component" value="Unplaced"/>
</dbReference>
<dbReference type="OMA" id="YMEHDRI"/>
<keyword evidence="1" id="KW-1133">Transmembrane helix</keyword>
<keyword evidence="3" id="KW-1185">Reference proteome</keyword>
<organism evidence="3 4">
    <name type="scientific">Haemonchus contortus</name>
    <name type="common">Barber pole worm</name>
    <dbReference type="NCBI Taxonomy" id="6289"/>
    <lineage>
        <taxon>Eukaryota</taxon>
        <taxon>Metazoa</taxon>
        <taxon>Ecdysozoa</taxon>
        <taxon>Nematoda</taxon>
        <taxon>Chromadorea</taxon>
        <taxon>Rhabditida</taxon>
        <taxon>Rhabditina</taxon>
        <taxon>Rhabditomorpha</taxon>
        <taxon>Strongyloidea</taxon>
        <taxon>Trichostrongylidae</taxon>
        <taxon>Haemonchus</taxon>
    </lineage>
</organism>
<evidence type="ECO:0000259" key="2">
    <source>
        <dbReference type="Pfam" id="PF23346"/>
    </source>
</evidence>
<evidence type="ECO:0000256" key="1">
    <source>
        <dbReference type="SAM" id="Phobius"/>
    </source>
</evidence>
<evidence type="ECO:0000313" key="4">
    <source>
        <dbReference type="WBParaSite" id="HCON_00007250-00001"/>
    </source>
</evidence>
<dbReference type="WBParaSite" id="HCON_00007250-00001">
    <property type="protein sequence ID" value="HCON_00007250-00001"/>
    <property type="gene ID" value="HCON_00007250"/>
</dbReference>
<feature type="transmembrane region" description="Helical" evidence="1">
    <location>
        <begin position="33"/>
        <end position="54"/>
    </location>
</feature>
<dbReference type="PANTHER" id="PTHR36940:SF1">
    <property type="entry name" value="DUF3278 DOMAIN-CONTAINING PROTEIN"/>
    <property type="match status" value="1"/>
</dbReference>
<name>A0A7I4XU62_HAECO</name>
<keyword evidence="1" id="KW-0812">Transmembrane</keyword>
<feature type="transmembrane region" description="Helical" evidence="1">
    <location>
        <begin position="108"/>
        <end position="128"/>
    </location>
</feature>
<dbReference type="OrthoDB" id="5795694at2759"/>